<gene>
    <name evidence="1" type="ORF">GCM10011613_33980</name>
</gene>
<protein>
    <recommendedName>
        <fullName evidence="3">Twin-arginine translocation pathway signal</fullName>
    </recommendedName>
</protein>
<comment type="caution">
    <text evidence="1">The sequence shown here is derived from an EMBL/GenBank/DDBJ whole genome shotgun (WGS) entry which is preliminary data.</text>
</comment>
<evidence type="ECO:0000313" key="1">
    <source>
        <dbReference type="EMBL" id="GGY86132.1"/>
    </source>
</evidence>
<organism evidence="1 2">
    <name type="scientific">Cellvibrio zantedeschiae</name>
    <dbReference type="NCBI Taxonomy" id="1237077"/>
    <lineage>
        <taxon>Bacteria</taxon>
        <taxon>Pseudomonadati</taxon>
        <taxon>Pseudomonadota</taxon>
        <taxon>Gammaproteobacteria</taxon>
        <taxon>Cellvibrionales</taxon>
        <taxon>Cellvibrionaceae</taxon>
        <taxon>Cellvibrio</taxon>
    </lineage>
</organism>
<evidence type="ECO:0008006" key="3">
    <source>
        <dbReference type="Google" id="ProtNLM"/>
    </source>
</evidence>
<reference evidence="2" key="1">
    <citation type="journal article" date="2019" name="Int. J. Syst. Evol. Microbiol.">
        <title>The Global Catalogue of Microorganisms (GCM) 10K type strain sequencing project: providing services to taxonomists for standard genome sequencing and annotation.</title>
        <authorList>
            <consortium name="The Broad Institute Genomics Platform"/>
            <consortium name="The Broad Institute Genome Sequencing Center for Infectious Disease"/>
            <person name="Wu L."/>
            <person name="Ma J."/>
        </authorList>
    </citation>
    <scope>NUCLEOTIDE SEQUENCE [LARGE SCALE GENOMIC DNA]</scope>
    <source>
        <strain evidence="2">KCTC 32239</strain>
    </source>
</reference>
<name>A0ABQ3BE38_9GAMM</name>
<dbReference type="InterPro" id="IPR027056">
    <property type="entry name" value="Gluconate_2DH_su3"/>
</dbReference>
<dbReference type="RefSeq" id="WP_189420806.1">
    <property type="nucleotide sequence ID" value="NZ_BMYZ01000004.1"/>
</dbReference>
<dbReference type="Pfam" id="PF13618">
    <property type="entry name" value="Gluconate_2-dh3"/>
    <property type="match status" value="1"/>
</dbReference>
<accession>A0ABQ3BE38</accession>
<dbReference type="PROSITE" id="PS51257">
    <property type="entry name" value="PROKAR_LIPOPROTEIN"/>
    <property type="match status" value="1"/>
</dbReference>
<dbReference type="Proteomes" id="UP000619761">
    <property type="component" value="Unassembled WGS sequence"/>
</dbReference>
<evidence type="ECO:0000313" key="2">
    <source>
        <dbReference type="Proteomes" id="UP000619761"/>
    </source>
</evidence>
<sequence>MNRRELLKLISAATGTAMIGGGTTILSGCATEPKAQPKNSLIFSSSDILLLDEIAETILPRTSTPGAKDAKVGQFMSVYVNDCYTLDEQAIFHKGLISLEEACKKAHQKSFMNLPAPEREKFINELDKQARQQTSGGNIHYFTMIKQLTLFGFFTSEVGGTQVLRHVAIPGRYDGELPYKPGDRAWATR</sequence>
<proteinExistence type="predicted"/>
<keyword evidence="2" id="KW-1185">Reference proteome</keyword>
<dbReference type="EMBL" id="BMYZ01000004">
    <property type="protein sequence ID" value="GGY86132.1"/>
    <property type="molecule type" value="Genomic_DNA"/>
</dbReference>